<keyword evidence="2" id="KW-0479">Metal-binding</keyword>
<dbReference type="PANTHER" id="PTHR22726">
    <property type="entry name" value="METALLOENDOPEPTIDASE OMA1"/>
    <property type="match status" value="1"/>
</dbReference>
<dbReference type="InterPro" id="IPR051156">
    <property type="entry name" value="Mito/Outer_Membr_Metalloprot"/>
</dbReference>
<keyword evidence="3 6" id="KW-0378">Hydrolase</keyword>
<gene>
    <name evidence="9" type="ORF">ENJ98_03655</name>
</gene>
<dbReference type="InterPro" id="IPR001915">
    <property type="entry name" value="Peptidase_M48"/>
</dbReference>
<dbReference type="Pfam" id="PF01435">
    <property type="entry name" value="Peptidase_M48"/>
    <property type="match status" value="1"/>
</dbReference>
<organism evidence="9">
    <name type="scientific">Thiolapillus brandeum</name>
    <dbReference type="NCBI Taxonomy" id="1076588"/>
    <lineage>
        <taxon>Bacteria</taxon>
        <taxon>Pseudomonadati</taxon>
        <taxon>Pseudomonadota</taxon>
        <taxon>Gammaproteobacteria</taxon>
        <taxon>Chromatiales</taxon>
        <taxon>Sedimenticolaceae</taxon>
        <taxon>Thiolapillus</taxon>
    </lineage>
</organism>
<evidence type="ECO:0000256" key="7">
    <source>
        <dbReference type="SAM" id="SignalP"/>
    </source>
</evidence>
<dbReference type="GO" id="GO:0016020">
    <property type="term" value="C:membrane"/>
    <property type="evidence" value="ECO:0007669"/>
    <property type="project" value="TreeGrafter"/>
</dbReference>
<feature type="domain" description="Peptidase M48" evidence="8">
    <location>
        <begin position="61"/>
        <end position="250"/>
    </location>
</feature>
<dbReference type="PROSITE" id="PS51257">
    <property type="entry name" value="PROKAR_LIPOPROTEIN"/>
    <property type="match status" value="1"/>
</dbReference>
<evidence type="ECO:0000259" key="8">
    <source>
        <dbReference type="Pfam" id="PF01435"/>
    </source>
</evidence>
<dbReference type="GO" id="GO:0046872">
    <property type="term" value="F:metal ion binding"/>
    <property type="evidence" value="ECO:0007669"/>
    <property type="project" value="UniProtKB-KW"/>
</dbReference>
<reference evidence="9" key="1">
    <citation type="journal article" date="2020" name="mSystems">
        <title>Genome- and Community-Level Interaction Insights into Carbon Utilization and Element Cycling Functions of Hydrothermarchaeota in Hydrothermal Sediment.</title>
        <authorList>
            <person name="Zhou Z."/>
            <person name="Liu Y."/>
            <person name="Xu W."/>
            <person name="Pan J."/>
            <person name="Luo Z.H."/>
            <person name="Li M."/>
        </authorList>
    </citation>
    <scope>NUCLEOTIDE SEQUENCE [LARGE SCALE GENOMIC DNA]</scope>
    <source>
        <strain evidence="9">HyVt-535</strain>
    </source>
</reference>
<dbReference type="AlphaFoldDB" id="A0A7C5IYM4"/>
<evidence type="ECO:0000256" key="5">
    <source>
        <dbReference type="ARBA" id="ARBA00023049"/>
    </source>
</evidence>
<sequence>MKARIAALLLGLVLAGCTTTPTGRSQLMLVSPDSAVQASAEVYPKMLEKYARAGKLDNDPAQVRRVKEITARLVAEAIRDYPHTRNWKWQVVVIDEPETVNAWCMAGGKMAVYSGLLEKIRPTDDELAQVMAHEISHAVANHVAEQMSIQLASQLGLAVLSATALHDSRYRTAALTGAALAASLAIELPYSRKAEAEADRIGIELAAKAGYDPRAAVTLWQKMEQVGGNGTPEFLSTHPSPGNRQQTLKALVPQMMKYYDPQAPHPVYRGL</sequence>
<keyword evidence="4 6" id="KW-0862">Zinc</keyword>
<dbReference type="Proteomes" id="UP000886100">
    <property type="component" value="Unassembled WGS sequence"/>
</dbReference>
<dbReference type="EMBL" id="DROM01000225">
    <property type="protein sequence ID" value="HHH13310.1"/>
    <property type="molecule type" value="Genomic_DNA"/>
</dbReference>
<evidence type="ECO:0000313" key="9">
    <source>
        <dbReference type="EMBL" id="HHH13310.1"/>
    </source>
</evidence>
<keyword evidence="1 6" id="KW-0645">Protease</keyword>
<evidence type="ECO:0000256" key="2">
    <source>
        <dbReference type="ARBA" id="ARBA00022723"/>
    </source>
</evidence>
<feature type="signal peptide" evidence="7">
    <location>
        <begin position="1"/>
        <end position="15"/>
    </location>
</feature>
<keyword evidence="7" id="KW-0732">Signal</keyword>
<comment type="caution">
    <text evidence="9">The sequence shown here is derived from an EMBL/GenBank/DDBJ whole genome shotgun (WGS) entry which is preliminary data.</text>
</comment>
<protein>
    <submittedName>
        <fullName evidence="9">M48 family peptidase</fullName>
    </submittedName>
</protein>
<name>A0A7C5IYM4_9GAMM</name>
<proteinExistence type="inferred from homology"/>
<accession>A0A7C5IYM4</accession>
<dbReference type="Gene3D" id="3.30.2010.10">
    <property type="entry name" value="Metalloproteases ('zincins'), catalytic domain"/>
    <property type="match status" value="1"/>
</dbReference>
<evidence type="ECO:0000256" key="6">
    <source>
        <dbReference type="RuleBase" id="RU003983"/>
    </source>
</evidence>
<dbReference type="GO" id="GO:0051603">
    <property type="term" value="P:proteolysis involved in protein catabolic process"/>
    <property type="evidence" value="ECO:0007669"/>
    <property type="project" value="TreeGrafter"/>
</dbReference>
<evidence type="ECO:0000256" key="1">
    <source>
        <dbReference type="ARBA" id="ARBA00022670"/>
    </source>
</evidence>
<evidence type="ECO:0000256" key="3">
    <source>
        <dbReference type="ARBA" id="ARBA00022801"/>
    </source>
</evidence>
<dbReference type="PANTHER" id="PTHR22726:SF1">
    <property type="entry name" value="METALLOENDOPEPTIDASE OMA1, MITOCHONDRIAL"/>
    <property type="match status" value="1"/>
</dbReference>
<dbReference type="CDD" id="cd07331">
    <property type="entry name" value="M48C_Oma1_like"/>
    <property type="match status" value="1"/>
</dbReference>
<evidence type="ECO:0000256" key="4">
    <source>
        <dbReference type="ARBA" id="ARBA00022833"/>
    </source>
</evidence>
<feature type="chain" id="PRO_5028454637" evidence="7">
    <location>
        <begin position="16"/>
        <end position="271"/>
    </location>
</feature>
<keyword evidence="5 6" id="KW-0482">Metalloprotease</keyword>
<comment type="cofactor">
    <cofactor evidence="6">
        <name>Zn(2+)</name>
        <dbReference type="ChEBI" id="CHEBI:29105"/>
    </cofactor>
    <text evidence="6">Binds 1 zinc ion per subunit.</text>
</comment>
<comment type="similarity">
    <text evidence="6">Belongs to the peptidase M48 family.</text>
</comment>
<dbReference type="GO" id="GO:0004222">
    <property type="term" value="F:metalloendopeptidase activity"/>
    <property type="evidence" value="ECO:0007669"/>
    <property type="project" value="InterPro"/>
</dbReference>